<reference evidence="20" key="1">
    <citation type="submission" date="2022-05" db="EMBL/GenBank/DDBJ databases">
        <title>Comparative Genomics of Spacecraft Associated Microbes.</title>
        <authorList>
            <person name="Tran M.T."/>
            <person name="Wright A."/>
            <person name="Seuylemezian A."/>
            <person name="Eisen J."/>
            <person name="Coil D."/>
        </authorList>
    </citation>
    <scope>NUCLEOTIDE SEQUENCE</scope>
    <source>
        <strain evidence="20">214.1.1</strain>
    </source>
</reference>
<evidence type="ECO:0000256" key="5">
    <source>
        <dbReference type="ARBA" id="ARBA00022679"/>
    </source>
</evidence>
<dbReference type="Gene3D" id="1.10.287.3610">
    <property type="match status" value="1"/>
</dbReference>
<dbReference type="PANTHER" id="PTHR34299">
    <property type="entry name" value="DIACYLGLYCEROL KINASE"/>
    <property type="match status" value="1"/>
</dbReference>
<evidence type="ECO:0000256" key="16">
    <source>
        <dbReference type="PIRSR" id="PIRSR600829-2"/>
    </source>
</evidence>
<feature type="binding site" evidence="17">
    <location>
        <begin position="98"/>
        <end position="99"/>
    </location>
    <ligand>
        <name>ATP</name>
        <dbReference type="ChEBI" id="CHEBI:30616"/>
    </ligand>
</feature>
<evidence type="ECO:0000256" key="10">
    <source>
        <dbReference type="ARBA" id="ARBA00022989"/>
    </source>
</evidence>
<feature type="binding site" evidence="18">
    <location>
        <position position="32"/>
    </location>
    <ligand>
        <name>a divalent metal cation</name>
        <dbReference type="ChEBI" id="CHEBI:60240"/>
    </ligand>
</feature>
<dbReference type="Pfam" id="PF01219">
    <property type="entry name" value="DAGK_prokar"/>
    <property type="match status" value="1"/>
</dbReference>
<keyword evidence="5" id="KW-0808">Transferase</keyword>
<keyword evidence="14" id="KW-1208">Phospholipid metabolism</keyword>
<keyword evidence="3" id="KW-1003">Cell membrane</keyword>
<dbReference type="AlphaFoldDB" id="A0A9X2IM98"/>
<evidence type="ECO:0000256" key="1">
    <source>
        <dbReference type="ARBA" id="ARBA00004651"/>
    </source>
</evidence>
<dbReference type="PANTHER" id="PTHR34299:SF1">
    <property type="entry name" value="DIACYLGLYCEROL KINASE"/>
    <property type="match status" value="1"/>
</dbReference>
<comment type="caution">
    <text evidence="20">The sequence shown here is derived from an EMBL/GenBank/DDBJ whole genome shotgun (WGS) entry which is preliminary data.</text>
</comment>
<accession>A0A9X2IM98</accession>
<keyword evidence="18" id="KW-0479">Metal-binding</keyword>
<feature type="binding site" evidence="18">
    <location>
        <position position="80"/>
    </location>
    <ligand>
        <name>a divalent metal cation</name>
        <dbReference type="ChEBI" id="CHEBI:60240"/>
    </ligand>
</feature>
<feature type="transmembrane region" description="Helical" evidence="19">
    <location>
        <begin position="99"/>
        <end position="121"/>
    </location>
</feature>
<feature type="binding site" evidence="17">
    <location>
        <begin position="89"/>
        <end position="91"/>
    </location>
    <ligand>
        <name>ATP</name>
        <dbReference type="ChEBI" id="CHEBI:30616"/>
    </ligand>
</feature>
<protein>
    <submittedName>
        <fullName evidence="20">Diacylglycerol kinase</fullName>
    </submittedName>
</protein>
<keyword evidence="4" id="KW-0444">Lipid biosynthesis</keyword>
<feature type="transmembrane region" description="Helical" evidence="19">
    <location>
        <begin position="36"/>
        <end position="52"/>
    </location>
</feature>
<evidence type="ECO:0000256" key="6">
    <source>
        <dbReference type="ARBA" id="ARBA00022692"/>
    </source>
</evidence>
<feature type="binding site" evidence="16">
    <location>
        <position position="73"/>
    </location>
    <ligand>
        <name>substrate</name>
    </ligand>
</feature>
<dbReference type="InterPro" id="IPR000829">
    <property type="entry name" value="DAGK"/>
</dbReference>
<dbReference type="EMBL" id="JAMBOL010000001">
    <property type="protein sequence ID" value="MCM3712835.1"/>
    <property type="molecule type" value="Genomic_DNA"/>
</dbReference>
<dbReference type="GO" id="GO:0005886">
    <property type="term" value="C:plasma membrane"/>
    <property type="evidence" value="ECO:0007669"/>
    <property type="project" value="UniProtKB-SubCell"/>
</dbReference>
<keyword evidence="13" id="KW-0594">Phospholipid biosynthesis</keyword>
<keyword evidence="8 20" id="KW-0418">Kinase</keyword>
<feature type="binding site" evidence="17">
    <location>
        <position position="80"/>
    </location>
    <ligand>
        <name>ATP</name>
        <dbReference type="ChEBI" id="CHEBI:30616"/>
    </ligand>
</feature>
<sequence length="129" mass="14414">MDFRDRNRRGVKRLLAAFAFALQGVRDVVTHEKNMQLHLIIAAAVLALAGLLRLPLLHWVLLLLVIAGVFALEMMNTAVERVVDLCTEEFHPLAKRAKDIAAGAVFMYCLFAVVIGIILFLPPILRLLK</sequence>
<feature type="active site" description="Proton acceptor" evidence="15">
    <location>
        <position position="73"/>
    </location>
</feature>
<evidence type="ECO:0000256" key="18">
    <source>
        <dbReference type="PIRSR" id="PIRSR600829-4"/>
    </source>
</evidence>
<keyword evidence="21" id="KW-1185">Reference proteome</keyword>
<keyword evidence="12 19" id="KW-0472">Membrane</keyword>
<evidence type="ECO:0000313" key="21">
    <source>
        <dbReference type="Proteomes" id="UP001139179"/>
    </source>
</evidence>
<keyword evidence="9 17" id="KW-0067">ATP-binding</keyword>
<gene>
    <name evidence="20" type="ORF">M3202_01955</name>
</gene>
<comment type="similarity">
    <text evidence="2">Belongs to the bacterial diacylglycerol kinase family.</text>
</comment>
<feature type="binding site" evidence="17">
    <location>
        <position position="13"/>
    </location>
    <ligand>
        <name>ATP</name>
        <dbReference type="ChEBI" id="CHEBI:30616"/>
    </ligand>
</feature>
<dbReference type="InterPro" id="IPR033717">
    <property type="entry name" value="UDPK"/>
</dbReference>
<dbReference type="GO" id="GO:0016301">
    <property type="term" value="F:kinase activity"/>
    <property type="evidence" value="ECO:0007669"/>
    <property type="project" value="UniProtKB-KW"/>
</dbReference>
<evidence type="ECO:0000256" key="19">
    <source>
        <dbReference type="SAM" id="Phobius"/>
    </source>
</evidence>
<dbReference type="GO" id="GO:0046872">
    <property type="term" value="F:metal ion binding"/>
    <property type="evidence" value="ECO:0007669"/>
    <property type="project" value="UniProtKB-KW"/>
</dbReference>
<evidence type="ECO:0000256" key="12">
    <source>
        <dbReference type="ARBA" id="ARBA00023136"/>
    </source>
</evidence>
<dbReference type="RefSeq" id="WP_251221683.1">
    <property type="nucleotide sequence ID" value="NZ_JAMBOL010000001.1"/>
</dbReference>
<feature type="binding site" evidence="16">
    <location>
        <position position="13"/>
    </location>
    <ligand>
        <name>substrate</name>
    </ligand>
</feature>
<evidence type="ECO:0000256" key="14">
    <source>
        <dbReference type="ARBA" id="ARBA00023264"/>
    </source>
</evidence>
<dbReference type="PROSITE" id="PS01069">
    <property type="entry name" value="DAGK_PROKAR"/>
    <property type="match status" value="1"/>
</dbReference>
<comment type="subcellular location">
    <subcellularLocation>
        <location evidence="1">Cell membrane</location>
        <topology evidence="1">Multi-pass membrane protein</topology>
    </subcellularLocation>
</comment>
<name>A0A9X2IM98_9BACI</name>
<evidence type="ECO:0000256" key="7">
    <source>
        <dbReference type="ARBA" id="ARBA00022741"/>
    </source>
</evidence>
<keyword evidence="7 17" id="KW-0547">Nucleotide-binding</keyword>
<keyword evidence="18" id="KW-0460">Magnesium</keyword>
<comment type="cofactor">
    <cofactor evidence="18">
        <name>Mg(2+)</name>
        <dbReference type="ChEBI" id="CHEBI:18420"/>
    </cofactor>
    <text evidence="18">Mn(2+), Zn(2+), Cd(2+) and Co(2+) support activity to lesser extents.</text>
</comment>
<dbReference type="InterPro" id="IPR036945">
    <property type="entry name" value="DAGK_sf"/>
</dbReference>
<evidence type="ECO:0000256" key="13">
    <source>
        <dbReference type="ARBA" id="ARBA00023209"/>
    </source>
</evidence>
<evidence type="ECO:0000256" key="17">
    <source>
        <dbReference type="PIRSR" id="PIRSR600829-3"/>
    </source>
</evidence>
<keyword evidence="10 19" id="KW-1133">Transmembrane helix</keyword>
<dbReference type="GO" id="GO:0008654">
    <property type="term" value="P:phospholipid biosynthetic process"/>
    <property type="evidence" value="ECO:0007669"/>
    <property type="project" value="UniProtKB-KW"/>
</dbReference>
<keyword evidence="11" id="KW-0443">Lipid metabolism</keyword>
<evidence type="ECO:0000256" key="2">
    <source>
        <dbReference type="ARBA" id="ARBA00005967"/>
    </source>
</evidence>
<organism evidence="20 21">
    <name type="scientific">Halalkalibacter oceani</name>
    <dbReference type="NCBI Taxonomy" id="1653776"/>
    <lineage>
        <taxon>Bacteria</taxon>
        <taxon>Bacillati</taxon>
        <taxon>Bacillota</taxon>
        <taxon>Bacilli</taxon>
        <taxon>Bacillales</taxon>
        <taxon>Bacillaceae</taxon>
        <taxon>Halalkalibacter</taxon>
    </lineage>
</organism>
<evidence type="ECO:0000313" key="20">
    <source>
        <dbReference type="EMBL" id="MCM3712835.1"/>
    </source>
</evidence>
<evidence type="ECO:0000256" key="9">
    <source>
        <dbReference type="ARBA" id="ARBA00022840"/>
    </source>
</evidence>
<feature type="transmembrane region" description="Helical" evidence="19">
    <location>
        <begin position="59"/>
        <end position="79"/>
    </location>
</feature>
<keyword evidence="6 19" id="KW-0812">Transmembrane</keyword>
<evidence type="ECO:0000256" key="11">
    <source>
        <dbReference type="ARBA" id="ARBA00023098"/>
    </source>
</evidence>
<proteinExistence type="inferred from homology"/>
<dbReference type="Proteomes" id="UP001139179">
    <property type="component" value="Unassembled WGS sequence"/>
</dbReference>
<evidence type="ECO:0000256" key="8">
    <source>
        <dbReference type="ARBA" id="ARBA00022777"/>
    </source>
</evidence>
<evidence type="ECO:0000256" key="15">
    <source>
        <dbReference type="PIRSR" id="PIRSR600829-1"/>
    </source>
</evidence>
<evidence type="ECO:0000256" key="4">
    <source>
        <dbReference type="ARBA" id="ARBA00022516"/>
    </source>
</evidence>
<dbReference type="CDD" id="cd14265">
    <property type="entry name" value="UDPK_IM_like"/>
    <property type="match status" value="1"/>
</dbReference>
<dbReference type="GO" id="GO:0005524">
    <property type="term" value="F:ATP binding"/>
    <property type="evidence" value="ECO:0007669"/>
    <property type="project" value="UniProtKB-KW"/>
</dbReference>
<feature type="binding site" evidence="17">
    <location>
        <position position="32"/>
    </location>
    <ligand>
        <name>ATP</name>
        <dbReference type="ChEBI" id="CHEBI:30616"/>
    </ligand>
</feature>
<evidence type="ECO:0000256" key="3">
    <source>
        <dbReference type="ARBA" id="ARBA00022475"/>
    </source>
</evidence>